<proteinExistence type="predicted"/>
<dbReference type="PROSITE" id="PS51677">
    <property type="entry name" value="NODB"/>
    <property type="match status" value="1"/>
</dbReference>
<evidence type="ECO:0000313" key="2">
    <source>
        <dbReference type="EMBL" id="SVD45462.1"/>
    </source>
</evidence>
<name>A0A382VFZ5_9ZZZZ</name>
<evidence type="ECO:0000259" key="1">
    <source>
        <dbReference type="PROSITE" id="PS51677"/>
    </source>
</evidence>
<gene>
    <name evidence="2" type="ORF">METZ01_LOCUS398316</name>
</gene>
<dbReference type="Gene3D" id="3.20.20.370">
    <property type="entry name" value="Glycoside hydrolase/deacetylase"/>
    <property type="match status" value="1"/>
</dbReference>
<dbReference type="AlphaFoldDB" id="A0A382VFZ5"/>
<dbReference type="InterPro" id="IPR011330">
    <property type="entry name" value="Glyco_hydro/deAcase_b/a-brl"/>
</dbReference>
<dbReference type="EMBL" id="UINC01151706">
    <property type="protein sequence ID" value="SVD45462.1"/>
    <property type="molecule type" value="Genomic_DNA"/>
</dbReference>
<sequence>VGTCRLLDLLQESSTRATFFILGAAAEGAPDLV</sequence>
<feature type="domain" description="NodB homology" evidence="1">
    <location>
        <begin position="1"/>
        <end position="33"/>
    </location>
</feature>
<reference evidence="2" key="1">
    <citation type="submission" date="2018-05" db="EMBL/GenBank/DDBJ databases">
        <authorList>
            <person name="Lanie J.A."/>
            <person name="Ng W.-L."/>
            <person name="Kazmierczak K.M."/>
            <person name="Andrzejewski T.M."/>
            <person name="Davidsen T.M."/>
            <person name="Wayne K.J."/>
            <person name="Tettelin H."/>
            <person name="Glass J.I."/>
            <person name="Rusch D."/>
            <person name="Podicherti R."/>
            <person name="Tsui H.-C.T."/>
            <person name="Winkler M.E."/>
        </authorList>
    </citation>
    <scope>NUCLEOTIDE SEQUENCE</scope>
</reference>
<dbReference type="GO" id="GO:0005975">
    <property type="term" value="P:carbohydrate metabolic process"/>
    <property type="evidence" value="ECO:0007669"/>
    <property type="project" value="InterPro"/>
</dbReference>
<protein>
    <recommendedName>
        <fullName evidence="1">NodB homology domain-containing protein</fullName>
    </recommendedName>
</protein>
<feature type="non-terminal residue" evidence="2">
    <location>
        <position position="33"/>
    </location>
</feature>
<accession>A0A382VFZ5</accession>
<dbReference type="InterPro" id="IPR002509">
    <property type="entry name" value="NODB_dom"/>
</dbReference>
<dbReference type="SUPFAM" id="SSF88713">
    <property type="entry name" value="Glycoside hydrolase/deacetylase"/>
    <property type="match status" value="1"/>
</dbReference>
<dbReference type="GO" id="GO:0016810">
    <property type="term" value="F:hydrolase activity, acting on carbon-nitrogen (but not peptide) bonds"/>
    <property type="evidence" value="ECO:0007669"/>
    <property type="project" value="InterPro"/>
</dbReference>
<feature type="non-terminal residue" evidence="2">
    <location>
        <position position="1"/>
    </location>
</feature>
<organism evidence="2">
    <name type="scientific">marine metagenome</name>
    <dbReference type="NCBI Taxonomy" id="408172"/>
    <lineage>
        <taxon>unclassified sequences</taxon>
        <taxon>metagenomes</taxon>
        <taxon>ecological metagenomes</taxon>
    </lineage>
</organism>